<organism evidence="10 11">
    <name type="scientific">Arthrobotrys musiformis</name>
    <dbReference type="NCBI Taxonomy" id="47236"/>
    <lineage>
        <taxon>Eukaryota</taxon>
        <taxon>Fungi</taxon>
        <taxon>Dikarya</taxon>
        <taxon>Ascomycota</taxon>
        <taxon>Pezizomycotina</taxon>
        <taxon>Orbiliomycetes</taxon>
        <taxon>Orbiliales</taxon>
        <taxon>Orbiliaceae</taxon>
        <taxon>Arthrobotrys</taxon>
    </lineage>
</organism>
<dbReference type="EMBL" id="JAVHJL010000001">
    <property type="protein sequence ID" value="KAK6511323.1"/>
    <property type="molecule type" value="Genomic_DNA"/>
</dbReference>
<dbReference type="Proteomes" id="UP001370758">
    <property type="component" value="Unassembled WGS sequence"/>
</dbReference>
<dbReference type="Gene3D" id="3.10.170.10">
    <property type="match status" value="1"/>
</dbReference>
<accession>A0AAV9WM28</accession>
<protein>
    <submittedName>
        <fullName evidence="10">Uncharacterized protein</fullName>
    </submittedName>
</protein>
<dbReference type="InterPro" id="IPR013856">
    <property type="entry name" value="Peptidase_M4_domain"/>
</dbReference>
<evidence type="ECO:0000256" key="6">
    <source>
        <dbReference type="ARBA" id="ARBA00023049"/>
    </source>
</evidence>
<evidence type="ECO:0000259" key="8">
    <source>
        <dbReference type="Pfam" id="PF01447"/>
    </source>
</evidence>
<keyword evidence="4" id="KW-0378">Hydrolase</keyword>
<dbReference type="GO" id="GO:0004222">
    <property type="term" value="F:metalloendopeptidase activity"/>
    <property type="evidence" value="ECO:0007669"/>
    <property type="project" value="InterPro"/>
</dbReference>
<evidence type="ECO:0000256" key="4">
    <source>
        <dbReference type="ARBA" id="ARBA00022801"/>
    </source>
</evidence>
<dbReference type="Gene3D" id="1.10.390.10">
    <property type="entry name" value="Neutral Protease Domain 2"/>
    <property type="match status" value="1"/>
</dbReference>
<dbReference type="InterPro" id="IPR027268">
    <property type="entry name" value="Peptidase_M4/M1_CTD_sf"/>
</dbReference>
<dbReference type="InterPro" id="IPR023612">
    <property type="entry name" value="Peptidase_M4"/>
</dbReference>
<dbReference type="InterPro" id="IPR001570">
    <property type="entry name" value="Peptidase_M4_C_domain"/>
</dbReference>
<evidence type="ECO:0000256" key="1">
    <source>
        <dbReference type="ARBA" id="ARBA00009388"/>
    </source>
</evidence>
<keyword evidence="3" id="KW-0479">Metal-binding</keyword>
<dbReference type="PANTHER" id="PTHR43579">
    <property type="match status" value="1"/>
</dbReference>
<evidence type="ECO:0000256" key="3">
    <source>
        <dbReference type="ARBA" id="ARBA00022723"/>
    </source>
</evidence>
<feature type="compositionally biased region" description="Polar residues" evidence="7">
    <location>
        <begin position="40"/>
        <end position="54"/>
    </location>
</feature>
<proteinExistence type="inferred from homology"/>
<evidence type="ECO:0000256" key="2">
    <source>
        <dbReference type="ARBA" id="ARBA00022670"/>
    </source>
</evidence>
<keyword evidence="2" id="KW-0645">Protease</keyword>
<feature type="region of interest" description="Disordered" evidence="7">
    <location>
        <begin position="40"/>
        <end position="67"/>
    </location>
</feature>
<dbReference type="AlphaFoldDB" id="A0AAV9WM28"/>
<evidence type="ECO:0000259" key="9">
    <source>
        <dbReference type="Pfam" id="PF02868"/>
    </source>
</evidence>
<reference evidence="10 11" key="1">
    <citation type="submission" date="2023-08" db="EMBL/GenBank/DDBJ databases">
        <authorList>
            <person name="Palmer J.M."/>
        </authorList>
    </citation>
    <scope>NUCLEOTIDE SEQUENCE [LARGE SCALE GENOMIC DNA]</scope>
    <source>
        <strain evidence="10 11">TWF481</strain>
    </source>
</reference>
<dbReference type="GO" id="GO:0006508">
    <property type="term" value="P:proteolysis"/>
    <property type="evidence" value="ECO:0007669"/>
    <property type="project" value="UniProtKB-KW"/>
</dbReference>
<evidence type="ECO:0000313" key="11">
    <source>
        <dbReference type="Proteomes" id="UP001370758"/>
    </source>
</evidence>
<comment type="caution">
    <text evidence="10">The sequence shown here is derived from an EMBL/GenBank/DDBJ whole genome shotgun (WGS) entry which is preliminary data.</text>
</comment>
<dbReference type="Pfam" id="PF02868">
    <property type="entry name" value="Peptidase_M4_C"/>
    <property type="match status" value="1"/>
</dbReference>
<dbReference type="GO" id="GO:0046872">
    <property type="term" value="F:metal ion binding"/>
    <property type="evidence" value="ECO:0007669"/>
    <property type="project" value="UniProtKB-KW"/>
</dbReference>
<evidence type="ECO:0000256" key="7">
    <source>
        <dbReference type="SAM" id="MobiDB-lite"/>
    </source>
</evidence>
<gene>
    <name evidence="10" type="ORF">TWF481_000244</name>
</gene>
<feature type="domain" description="Peptidase M4 C-terminal" evidence="9">
    <location>
        <begin position="255"/>
        <end position="430"/>
    </location>
</feature>
<comment type="similarity">
    <text evidence="1">Belongs to the peptidase M4 family.</text>
</comment>
<dbReference type="InterPro" id="IPR052759">
    <property type="entry name" value="Metalloprotease_M4"/>
</dbReference>
<evidence type="ECO:0000313" key="10">
    <source>
        <dbReference type="EMBL" id="KAK6511323.1"/>
    </source>
</evidence>
<feature type="compositionally biased region" description="Basic and acidic residues" evidence="7">
    <location>
        <begin position="56"/>
        <end position="67"/>
    </location>
</feature>
<name>A0AAV9WM28_9PEZI</name>
<dbReference type="PANTHER" id="PTHR43579:SF1">
    <property type="entry name" value="NEUTRAL METALLOPROTEINASE"/>
    <property type="match status" value="1"/>
</dbReference>
<dbReference type="CDD" id="cd09597">
    <property type="entry name" value="M4_TLP"/>
    <property type="match status" value="1"/>
</dbReference>
<dbReference type="PRINTS" id="PR00730">
    <property type="entry name" value="THERMOLYSIN"/>
</dbReference>
<feature type="domain" description="Peptidase M4" evidence="8">
    <location>
        <begin position="137"/>
        <end position="248"/>
    </location>
</feature>
<dbReference type="Pfam" id="PF01447">
    <property type="entry name" value="Peptidase_M4"/>
    <property type="match status" value="1"/>
</dbReference>
<keyword evidence="6" id="KW-0482">Metalloprotease</keyword>
<dbReference type="SUPFAM" id="SSF55486">
    <property type="entry name" value="Metalloproteases ('zincins'), catalytic domain"/>
    <property type="match status" value="1"/>
</dbReference>
<sequence>MADRERISQNQGKDSDSSDLIDGHVCFFVPLQYLSGEGATTISPQLDTGTQNEGGTKAENDDGISDDDRREIALANMKVFQTREFLAGLKAQKIAAKLPTLQDFKTPLAIKKQRFVRDLQFCGTKIFEDPESSPARSEGEDFSDRNNENVKTCYDNIGIFLDFMAEVFKRDSIDNRGCKVVAGVNYEFNYPNAFYSSALGQVVFGTGFSLTGWMESDTKPVDHFIGITGDFVTGIDIVAHELMHSVIQCTVGKGSGLKYEGESGALAESIADVFGIMTKQWYDFKSDPSWTLKDTDWIVGKTAILPGYPHMGLRSLKDPGTAFEIATKTRILKDLQIQDYDIFSDDFEVHIGSGVPNKAFYEAVKEIGGLPWETAGQIWYRALIDPNIQTTCSFANFANSTFKEAVKLGKETGDLALGKKVQRAWRKVNVRYDTWVDE</sequence>
<keyword evidence="11" id="KW-1185">Reference proteome</keyword>
<keyword evidence="5" id="KW-0862">Zinc</keyword>
<evidence type="ECO:0000256" key="5">
    <source>
        <dbReference type="ARBA" id="ARBA00022833"/>
    </source>
</evidence>